<feature type="compositionally biased region" description="Polar residues" evidence="2">
    <location>
        <begin position="480"/>
        <end position="500"/>
    </location>
</feature>
<feature type="compositionally biased region" description="Polar residues" evidence="2">
    <location>
        <begin position="190"/>
        <end position="205"/>
    </location>
</feature>
<dbReference type="OrthoDB" id="10443452at2759"/>
<sequence length="570" mass="61413">MTLPIAELYGRPRSPLLQESSPSPPAPSLRPASSTSNLDYDRLNASSDRGSYSTYRTSVSFKPTDDPFAAKTPTAERTPIRSHSRNDGEGGPTSLDPLHEEDQSSVGRGTPSEPRHSQGKPRRRASFLRSFVDALPFKPRRTRSPAHLSISAPLRHSVQPSVTPPPTRIPLAQVTATTSPNRSGHLESQRYPSGSSSLRQASVTKRSSLGSLFRPSSRLSLRRDPQLEKVDEHEVGLALTTDETASSTRNMALPSAKSPALTPSTPRLNGMIPQIAMTAPTPAKPNARLRPRPPSRARSTGQLGGSGNVLDEEELLLRTIAALMHSSGVRPTMFTLLRRRGTLASDAPGALAFEAVKRYLTGVAEQRYLLEDDVASTNRRLDLLEDENEGWRKAIAILVERASEESRPTEHASAARQEGTLDLTGIVSASSSASELADLFSELRQERAALQHLAQAVSSGLRALERATSDSQGGPLLTSPPVTTADSSANPPSCTSTPLRQQARPFRPLTLTPPGVADSPIPTYGRVTVRKGRSTKTTPDEEDSTAFTVHLIPMKRIPASRSKTTCGVST</sequence>
<dbReference type="AlphaFoldDB" id="A0A2S5B3Z0"/>
<reference evidence="3 4" key="1">
    <citation type="journal article" date="2018" name="Front. Microbiol.">
        <title>Prospects for Fungal Bioremediation of Acidic Radioactive Waste Sites: Characterization and Genome Sequence of Rhodotorula taiwanensis MD1149.</title>
        <authorList>
            <person name="Tkavc R."/>
            <person name="Matrosova V.Y."/>
            <person name="Grichenko O.E."/>
            <person name="Gostincar C."/>
            <person name="Volpe R.P."/>
            <person name="Klimenkova P."/>
            <person name="Gaidamakova E.K."/>
            <person name="Zhou C.E."/>
            <person name="Stewart B.J."/>
            <person name="Lyman M.G."/>
            <person name="Malfatti S.A."/>
            <person name="Rubinfeld B."/>
            <person name="Courtot M."/>
            <person name="Singh J."/>
            <person name="Dalgard C.L."/>
            <person name="Hamilton T."/>
            <person name="Frey K.G."/>
            <person name="Gunde-Cimerman N."/>
            <person name="Dugan L."/>
            <person name="Daly M.J."/>
        </authorList>
    </citation>
    <scope>NUCLEOTIDE SEQUENCE [LARGE SCALE GENOMIC DNA]</scope>
    <source>
        <strain evidence="3 4">MD1149</strain>
    </source>
</reference>
<evidence type="ECO:0000256" key="1">
    <source>
        <dbReference type="SAM" id="Coils"/>
    </source>
</evidence>
<keyword evidence="1" id="KW-0175">Coiled coil</keyword>
<feature type="compositionally biased region" description="Low complexity" evidence="2">
    <location>
        <begin position="11"/>
        <end position="21"/>
    </location>
</feature>
<feature type="compositionally biased region" description="Polar residues" evidence="2">
    <location>
        <begin position="44"/>
        <end position="61"/>
    </location>
</feature>
<feature type="region of interest" description="Disordered" evidence="2">
    <location>
        <begin position="239"/>
        <end position="264"/>
    </location>
</feature>
<proteinExistence type="predicted"/>
<evidence type="ECO:0000313" key="4">
    <source>
        <dbReference type="Proteomes" id="UP000237144"/>
    </source>
</evidence>
<accession>A0A2S5B3Z0</accession>
<keyword evidence="4" id="KW-1185">Reference proteome</keyword>
<dbReference type="Proteomes" id="UP000237144">
    <property type="component" value="Unassembled WGS sequence"/>
</dbReference>
<feature type="compositionally biased region" description="Basic residues" evidence="2">
    <location>
        <begin position="117"/>
        <end position="126"/>
    </location>
</feature>
<evidence type="ECO:0000313" key="3">
    <source>
        <dbReference type="EMBL" id="POY71411.1"/>
    </source>
</evidence>
<dbReference type="EMBL" id="PJQD01000085">
    <property type="protein sequence ID" value="POY71411.1"/>
    <property type="molecule type" value="Genomic_DNA"/>
</dbReference>
<feature type="region of interest" description="Disordered" evidence="2">
    <location>
        <begin position="1"/>
        <end position="213"/>
    </location>
</feature>
<evidence type="ECO:0000256" key="2">
    <source>
        <dbReference type="SAM" id="MobiDB-lite"/>
    </source>
</evidence>
<comment type="caution">
    <text evidence="3">The sequence shown here is derived from an EMBL/GenBank/DDBJ whole genome shotgun (WGS) entry which is preliminary data.</text>
</comment>
<feature type="region of interest" description="Disordered" evidence="2">
    <location>
        <begin position="464"/>
        <end position="524"/>
    </location>
</feature>
<gene>
    <name evidence="3" type="ORF">BMF94_5723</name>
</gene>
<name>A0A2S5B3Z0_9BASI</name>
<feature type="coiled-coil region" evidence="1">
    <location>
        <begin position="374"/>
        <end position="401"/>
    </location>
</feature>
<organism evidence="3 4">
    <name type="scientific">Rhodotorula taiwanensis</name>
    <dbReference type="NCBI Taxonomy" id="741276"/>
    <lineage>
        <taxon>Eukaryota</taxon>
        <taxon>Fungi</taxon>
        <taxon>Dikarya</taxon>
        <taxon>Basidiomycota</taxon>
        <taxon>Pucciniomycotina</taxon>
        <taxon>Microbotryomycetes</taxon>
        <taxon>Sporidiobolales</taxon>
        <taxon>Sporidiobolaceae</taxon>
        <taxon>Rhodotorula</taxon>
    </lineage>
</organism>
<protein>
    <submittedName>
        <fullName evidence="3">Uncharacterized protein</fullName>
    </submittedName>
</protein>
<feature type="region of interest" description="Disordered" evidence="2">
    <location>
        <begin position="278"/>
        <end position="307"/>
    </location>
</feature>
<feature type="compositionally biased region" description="Polar residues" evidence="2">
    <location>
        <begin position="241"/>
        <end position="250"/>
    </location>
</feature>